<dbReference type="Gene3D" id="3.30.300.210">
    <property type="entry name" value="Nutrient germinant receptor protein C, domain 3"/>
    <property type="match status" value="1"/>
</dbReference>
<sequence>MKLKRISAIFIILPIICLNGCVDSRELNTLAITVCIGIDKVENGYLLTQQIVNPKAIASKKATNEAPVILYSDTGEDLFEAFRKLTVQCPRKIYASHLRMVVFGEAVAKEGLQGIIDFLARDHEFRTDFYFIIAKDTTANKVLSLLTPLETIPGIALYDSLRASMAAWAPTNTIRIIELVNAIIADGKNPVLAGVEIVPSIVNSNSTDALKKTNDIERLKYTSLGAFKEDKLVGWLNEDEAKGYNYIVGNVKSTVGYANYGDDVKLTFQVTKAKSTIKAHLVNGKPAIDVQINAKQNIGAVEGDFDVSSEENKKILNEISEKEIKLMCMKAVNMAQNELKTDIFGFGEAIHRRYPRLWEKIKDDWDDEFVRLPVNITVKFETDKLGQITKPFFIKEKE</sequence>
<evidence type="ECO:0000259" key="8">
    <source>
        <dbReference type="Pfam" id="PF05504"/>
    </source>
</evidence>
<feature type="domain" description="Spore germination protein N-terminal" evidence="9">
    <location>
        <begin position="23"/>
        <end position="196"/>
    </location>
</feature>
<keyword evidence="6" id="KW-0564">Palmitate</keyword>
<keyword evidence="4" id="KW-0732">Signal</keyword>
<evidence type="ECO:0000256" key="6">
    <source>
        <dbReference type="ARBA" id="ARBA00023139"/>
    </source>
</evidence>
<dbReference type="InterPro" id="IPR057336">
    <property type="entry name" value="GerAC_N"/>
</dbReference>
<gene>
    <name evidence="10" type="ORF">LJD61_12920</name>
</gene>
<evidence type="ECO:0000313" key="11">
    <source>
        <dbReference type="Proteomes" id="UP001651880"/>
    </source>
</evidence>
<comment type="caution">
    <text evidence="10">The sequence shown here is derived from an EMBL/GenBank/DDBJ whole genome shotgun (WGS) entry which is preliminary data.</text>
</comment>
<evidence type="ECO:0000256" key="1">
    <source>
        <dbReference type="ARBA" id="ARBA00004635"/>
    </source>
</evidence>
<keyword evidence="3" id="KW-0309">Germination</keyword>
<dbReference type="Gene3D" id="6.20.190.10">
    <property type="entry name" value="Nutrient germinant receptor protein C, domain 1"/>
    <property type="match status" value="1"/>
</dbReference>
<dbReference type="PANTHER" id="PTHR35789">
    <property type="entry name" value="SPORE GERMINATION PROTEIN B3"/>
    <property type="match status" value="1"/>
</dbReference>
<evidence type="ECO:0000313" key="10">
    <source>
        <dbReference type="EMBL" id="MCQ1530446.1"/>
    </source>
</evidence>
<protein>
    <submittedName>
        <fullName evidence="10">Ger(X)C family spore germination protein</fullName>
    </submittedName>
</protein>
<dbReference type="NCBIfam" id="TIGR02887">
    <property type="entry name" value="spore_ger_x_C"/>
    <property type="match status" value="1"/>
</dbReference>
<comment type="similarity">
    <text evidence="2">Belongs to the GerABKC lipoprotein family.</text>
</comment>
<dbReference type="RefSeq" id="WP_255227971.1">
    <property type="nucleotide sequence ID" value="NZ_JAJEKE010000012.1"/>
</dbReference>
<feature type="domain" description="Spore germination GerAC-like C-terminal" evidence="8">
    <location>
        <begin position="224"/>
        <end position="382"/>
    </location>
</feature>
<comment type="subcellular location">
    <subcellularLocation>
        <location evidence="1">Membrane</location>
        <topology evidence="1">Lipid-anchor</topology>
    </subcellularLocation>
</comment>
<dbReference type="EMBL" id="JAJEKE010000012">
    <property type="protein sequence ID" value="MCQ1530446.1"/>
    <property type="molecule type" value="Genomic_DNA"/>
</dbReference>
<reference evidence="10 11" key="1">
    <citation type="submission" date="2021-10" db="EMBL/GenBank/DDBJ databases">
        <title>Lutispora strain m25 sp. nov., a thermophilic, non-spore-forming bacterium isolated from a lab-scale methanogenic bioreactor digesting anaerobic sludge.</title>
        <authorList>
            <person name="El Houari A."/>
            <person name="Mcdonald J."/>
        </authorList>
    </citation>
    <scope>NUCLEOTIDE SEQUENCE [LARGE SCALE GENOMIC DNA]</scope>
    <source>
        <strain evidence="11">m25</strain>
    </source>
</reference>
<dbReference type="InterPro" id="IPR038501">
    <property type="entry name" value="Spore_GerAC_C_sf"/>
</dbReference>
<accession>A0ABT1NKM0</accession>
<evidence type="ECO:0000256" key="5">
    <source>
        <dbReference type="ARBA" id="ARBA00023136"/>
    </source>
</evidence>
<dbReference type="PANTHER" id="PTHR35789:SF1">
    <property type="entry name" value="SPORE GERMINATION PROTEIN B3"/>
    <property type="match status" value="1"/>
</dbReference>
<dbReference type="InterPro" id="IPR008844">
    <property type="entry name" value="Spore_GerAC-like"/>
</dbReference>
<dbReference type="Proteomes" id="UP001651880">
    <property type="component" value="Unassembled WGS sequence"/>
</dbReference>
<organism evidence="10 11">
    <name type="scientific">Lutispora saccharofermentans</name>
    <dbReference type="NCBI Taxonomy" id="3024236"/>
    <lineage>
        <taxon>Bacteria</taxon>
        <taxon>Bacillati</taxon>
        <taxon>Bacillota</taxon>
        <taxon>Clostridia</taxon>
        <taxon>Lutisporales</taxon>
        <taxon>Lutisporaceae</taxon>
        <taxon>Lutispora</taxon>
    </lineage>
</organism>
<keyword evidence="11" id="KW-1185">Reference proteome</keyword>
<evidence type="ECO:0000256" key="4">
    <source>
        <dbReference type="ARBA" id="ARBA00022729"/>
    </source>
</evidence>
<dbReference type="Pfam" id="PF25198">
    <property type="entry name" value="Spore_GerAC_N"/>
    <property type="match status" value="1"/>
</dbReference>
<name>A0ABT1NKM0_9FIRM</name>
<evidence type="ECO:0000259" key="9">
    <source>
        <dbReference type="Pfam" id="PF25198"/>
    </source>
</evidence>
<keyword evidence="7" id="KW-0449">Lipoprotein</keyword>
<proteinExistence type="inferred from homology"/>
<dbReference type="InterPro" id="IPR046953">
    <property type="entry name" value="Spore_GerAC-like_C"/>
</dbReference>
<evidence type="ECO:0000256" key="7">
    <source>
        <dbReference type="ARBA" id="ARBA00023288"/>
    </source>
</evidence>
<evidence type="ECO:0000256" key="2">
    <source>
        <dbReference type="ARBA" id="ARBA00007886"/>
    </source>
</evidence>
<evidence type="ECO:0000256" key="3">
    <source>
        <dbReference type="ARBA" id="ARBA00022544"/>
    </source>
</evidence>
<keyword evidence="5" id="KW-0472">Membrane</keyword>
<dbReference type="Pfam" id="PF05504">
    <property type="entry name" value="Spore_GerAC"/>
    <property type="match status" value="1"/>
</dbReference>